<organism evidence="3 4">
    <name type="scientific">Calocera viscosa (strain TUFC12733)</name>
    <dbReference type="NCBI Taxonomy" id="1330018"/>
    <lineage>
        <taxon>Eukaryota</taxon>
        <taxon>Fungi</taxon>
        <taxon>Dikarya</taxon>
        <taxon>Basidiomycota</taxon>
        <taxon>Agaricomycotina</taxon>
        <taxon>Dacrymycetes</taxon>
        <taxon>Dacrymycetales</taxon>
        <taxon>Dacrymycetaceae</taxon>
        <taxon>Calocera</taxon>
    </lineage>
</organism>
<feature type="compositionally biased region" description="Pro residues" evidence="1">
    <location>
        <begin position="383"/>
        <end position="394"/>
    </location>
</feature>
<sequence>MVTPGVPTRFVPDPSGGWTVADGWVLHGKSFDQRDGTAGYDPDSDPSSIADGGGEDDSSTIAVPPGDNLSDTGDVGASASNSTNVGAIGSAVASVAANATPTPTATASATASATGIVAGHNVGATTSSTSSSPSYSPTDLPTGWEPAPSRTSYYEVPLIITMALLLAVFIVGTIAACVWRNQKKKKQLARMRAAKVAEEGGGDMDEDMWPDLERLRRAAEKEMEKRRRKEEREARPGMRAWLGAESKWRARLMLRKRGGRRRRAGGDKTEGREKDTASAASTSIDSSQQSGTFVRSSAPSPSPHISSEDASAPPAITSSPNATTSHLSHASTRFLPSASSSRAPSPSPSTSAARPPSYLAMSDEHDSPIASTSAAPIRQMYPDLPPSPPTPPPGLRTMVIPSRAHIATDDKRILARMGRASFPRSMDDAEAVPDVPEWMDEEPPFPVAHSSHPHHRVPHPDEREEDYIPLPPRSIAPEDEMFSFSGSNLPPPPPAFQHAVGLDPTVPFDPGLYGSPRPGEPVASAPYEEWDEYGDASAPPLEEEYDVSRDTLEQARYGDEQTQAEVRQ</sequence>
<feature type="compositionally biased region" description="Low complexity" evidence="1">
    <location>
        <begin position="336"/>
        <end position="357"/>
    </location>
</feature>
<dbReference type="Proteomes" id="UP000076738">
    <property type="component" value="Unassembled WGS sequence"/>
</dbReference>
<feature type="region of interest" description="Disordered" evidence="1">
    <location>
        <begin position="253"/>
        <end position="398"/>
    </location>
</feature>
<dbReference type="AlphaFoldDB" id="A0A167M5A1"/>
<gene>
    <name evidence="3" type="ORF">CALVIDRAFT_527440</name>
</gene>
<name>A0A167M5A1_CALVF</name>
<feature type="compositionally biased region" description="Basic and acidic residues" evidence="1">
    <location>
        <begin position="546"/>
        <end position="559"/>
    </location>
</feature>
<feature type="region of interest" description="Disordered" evidence="1">
    <location>
        <begin position="29"/>
        <end position="77"/>
    </location>
</feature>
<protein>
    <submittedName>
        <fullName evidence="3">Uncharacterized protein</fullName>
    </submittedName>
</protein>
<feature type="transmembrane region" description="Helical" evidence="2">
    <location>
        <begin position="158"/>
        <end position="179"/>
    </location>
</feature>
<evidence type="ECO:0000256" key="2">
    <source>
        <dbReference type="SAM" id="Phobius"/>
    </source>
</evidence>
<keyword evidence="2" id="KW-0472">Membrane</keyword>
<feature type="compositionally biased region" description="Polar residues" evidence="1">
    <location>
        <begin position="316"/>
        <end position="331"/>
    </location>
</feature>
<dbReference type="OrthoDB" id="10465955at2759"/>
<reference evidence="3 4" key="1">
    <citation type="journal article" date="2016" name="Mol. Biol. Evol.">
        <title>Comparative Genomics of Early-Diverging Mushroom-Forming Fungi Provides Insights into the Origins of Lignocellulose Decay Capabilities.</title>
        <authorList>
            <person name="Nagy L.G."/>
            <person name="Riley R."/>
            <person name="Tritt A."/>
            <person name="Adam C."/>
            <person name="Daum C."/>
            <person name="Floudas D."/>
            <person name="Sun H."/>
            <person name="Yadav J.S."/>
            <person name="Pangilinan J."/>
            <person name="Larsson K.H."/>
            <person name="Matsuura K."/>
            <person name="Barry K."/>
            <person name="Labutti K."/>
            <person name="Kuo R."/>
            <person name="Ohm R.A."/>
            <person name="Bhattacharya S.S."/>
            <person name="Shirouzu T."/>
            <person name="Yoshinaga Y."/>
            <person name="Martin F.M."/>
            <person name="Grigoriev I.V."/>
            <person name="Hibbett D.S."/>
        </authorList>
    </citation>
    <scope>NUCLEOTIDE SEQUENCE [LARGE SCALE GENOMIC DNA]</scope>
    <source>
        <strain evidence="3 4">TUFC12733</strain>
    </source>
</reference>
<keyword evidence="4" id="KW-1185">Reference proteome</keyword>
<keyword evidence="2" id="KW-0812">Transmembrane</keyword>
<accession>A0A167M5A1</accession>
<feature type="compositionally biased region" description="Low complexity" evidence="1">
    <location>
        <begin position="277"/>
        <end position="305"/>
    </location>
</feature>
<feature type="compositionally biased region" description="Basic and acidic residues" evidence="1">
    <location>
        <begin position="264"/>
        <end position="276"/>
    </location>
</feature>
<feature type="region of interest" description="Disordered" evidence="1">
    <location>
        <begin position="124"/>
        <end position="147"/>
    </location>
</feature>
<dbReference type="EMBL" id="KV417284">
    <property type="protein sequence ID" value="KZO96349.1"/>
    <property type="molecule type" value="Genomic_DNA"/>
</dbReference>
<proteinExistence type="predicted"/>
<keyword evidence="2" id="KW-1133">Transmembrane helix</keyword>
<feature type="compositionally biased region" description="Low complexity" evidence="1">
    <location>
        <begin position="124"/>
        <end position="138"/>
    </location>
</feature>
<evidence type="ECO:0000313" key="3">
    <source>
        <dbReference type="EMBL" id="KZO96349.1"/>
    </source>
</evidence>
<evidence type="ECO:0000256" key="1">
    <source>
        <dbReference type="SAM" id="MobiDB-lite"/>
    </source>
</evidence>
<evidence type="ECO:0000313" key="4">
    <source>
        <dbReference type="Proteomes" id="UP000076738"/>
    </source>
</evidence>
<feature type="compositionally biased region" description="Basic residues" evidence="1">
    <location>
        <begin position="253"/>
        <end position="263"/>
    </location>
</feature>
<feature type="region of interest" description="Disordered" evidence="1">
    <location>
        <begin position="436"/>
        <end position="568"/>
    </location>
</feature>